<name>A0A4C2EK13_9EURY</name>
<dbReference type="RefSeq" id="WP_137684384.1">
    <property type="nucleotide sequence ID" value="NZ_BIXZ01000005.1"/>
</dbReference>
<feature type="compositionally biased region" description="Low complexity" evidence="2">
    <location>
        <begin position="260"/>
        <end position="291"/>
    </location>
</feature>
<evidence type="ECO:0000256" key="2">
    <source>
        <dbReference type="SAM" id="MobiDB-lite"/>
    </source>
</evidence>
<dbReference type="Proteomes" id="UP000304382">
    <property type="component" value="Unassembled WGS sequence"/>
</dbReference>
<dbReference type="InterPro" id="IPR055539">
    <property type="entry name" value="DUF7115"/>
</dbReference>
<dbReference type="OrthoDB" id="307384at2157"/>
<feature type="coiled-coil region" evidence="1">
    <location>
        <begin position="304"/>
        <end position="338"/>
    </location>
</feature>
<feature type="region of interest" description="Disordered" evidence="2">
    <location>
        <begin position="210"/>
        <end position="304"/>
    </location>
</feature>
<accession>A0A4C2EK13</accession>
<dbReference type="EMBL" id="BIXZ01000005">
    <property type="protein sequence ID" value="GCF14828.1"/>
    <property type="molecule type" value="Genomic_DNA"/>
</dbReference>
<evidence type="ECO:0000313" key="5">
    <source>
        <dbReference type="Proteomes" id="UP000304382"/>
    </source>
</evidence>
<dbReference type="Pfam" id="PF23428">
    <property type="entry name" value="DUF7115"/>
    <property type="match status" value="1"/>
</dbReference>
<keyword evidence="5" id="KW-1185">Reference proteome</keyword>
<feature type="compositionally biased region" description="Acidic residues" evidence="2">
    <location>
        <begin position="292"/>
        <end position="304"/>
    </location>
</feature>
<gene>
    <name evidence="4" type="ORF">Harman_27630</name>
</gene>
<comment type="caution">
    <text evidence="4">The sequence shown here is derived from an EMBL/GenBank/DDBJ whole genome shotgun (WGS) entry which is preliminary data.</text>
</comment>
<evidence type="ECO:0000256" key="1">
    <source>
        <dbReference type="SAM" id="Coils"/>
    </source>
</evidence>
<evidence type="ECO:0000313" key="4">
    <source>
        <dbReference type="EMBL" id="GCF14828.1"/>
    </source>
</evidence>
<sequence length="343" mass="37067">MEIPDLVRQELGDEEIRGGVNLGDEDAACFTPTRTLVYRGEGLLSDEKVASYPHDFERLTVSEGRRKTKFSLIYTSEKLELSVPGSRGDAVLERLLEGKLTVAGGIDSDETIAGVFRFSELTLVVTDRQLLKHIGNVTWDADYEAFSFDDVTGLEFEEGSVATAVVLSFNDRPERIKAPSEQAPMVRKTLEEALFAFHEVESLADLNAKVGADPEDGADNAGSGLGLESGIDPLVSNDDEEGEGGDDHSAERESAAPSKQTATASAGEQGTTTEATAETQSDDSVSVQSDTESVEPDTTGDPDIAELEAQVAELTAAVEKQQEQIQKQERTIKQLIKELRQGR</sequence>
<proteinExistence type="predicted"/>
<feature type="domain" description="DUF7115" evidence="3">
    <location>
        <begin position="1"/>
        <end position="107"/>
    </location>
</feature>
<organism evidence="4 5">
    <name type="scientific">Haloarcula mannanilytica</name>
    <dbReference type="NCBI Taxonomy" id="2509225"/>
    <lineage>
        <taxon>Archaea</taxon>
        <taxon>Methanobacteriati</taxon>
        <taxon>Methanobacteriota</taxon>
        <taxon>Stenosarchaea group</taxon>
        <taxon>Halobacteria</taxon>
        <taxon>Halobacteriales</taxon>
        <taxon>Haloarculaceae</taxon>
        <taxon>Haloarcula</taxon>
    </lineage>
</organism>
<reference evidence="4 5" key="1">
    <citation type="submission" date="2019-02" db="EMBL/GenBank/DDBJ databases">
        <title>Haloarcula mannanilyticum sp. nov., a mannan degrading haloarchaeon isolated from commercial salt.</title>
        <authorList>
            <person name="Enomoto S."/>
            <person name="Shimane Y."/>
            <person name="Kamekura M."/>
            <person name="Ito T."/>
            <person name="Moriya O."/>
            <person name="Ihara K."/>
            <person name="Takahashi-Ando N."/>
            <person name="Fukushima Y."/>
            <person name="Yoshida Y."/>
            <person name="Usama R."/>
            <person name="Takai K."/>
            <person name="Minegishi H."/>
        </authorList>
    </citation>
    <scope>NUCLEOTIDE SEQUENCE [LARGE SCALE GENOMIC DNA]</scope>
    <source>
        <strain evidence="4 5">MD130-1</strain>
    </source>
</reference>
<keyword evidence="1" id="KW-0175">Coiled coil</keyword>
<dbReference type="AlphaFoldDB" id="A0A4C2EK13"/>
<protein>
    <recommendedName>
        <fullName evidence="3">DUF7115 domain-containing protein</fullName>
    </recommendedName>
</protein>
<evidence type="ECO:0000259" key="3">
    <source>
        <dbReference type="Pfam" id="PF23428"/>
    </source>
</evidence>
<feature type="compositionally biased region" description="Basic and acidic residues" evidence="2">
    <location>
        <begin position="245"/>
        <end position="254"/>
    </location>
</feature>